<dbReference type="GO" id="GO:0004467">
    <property type="term" value="F:long-chain fatty acid-CoA ligase activity"/>
    <property type="evidence" value="ECO:0007669"/>
    <property type="project" value="UniProtKB-EC"/>
</dbReference>
<evidence type="ECO:0000259" key="3">
    <source>
        <dbReference type="Pfam" id="PF00501"/>
    </source>
</evidence>
<protein>
    <submittedName>
        <fullName evidence="4">Long-chain-fatty-acid--CoA ligase</fullName>
        <ecNumber evidence="4">6.2.1.3</ecNumber>
    </submittedName>
</protein>
<dbReference type="PANTHER" id="PTHR43201">
    <property type="entry name" value="ACYL-COA SYNTHETASE"/>
    <property type="match status" value="1"/>
</dbReference>
<dbReference type="GO" id="GO:0031956">
    <property type="term" value="F:medium-chain fatty acid-CoA ligase activity"/>
    <property type="evidence" value="ECO:0007669"/>
    <property type="project" value="TreeGrafter"/>
</dbReference>
<evidence type="ECO:0000313" key="4">
    <source>
        <dbReference type="EMBL" id="CAA9234765.1"/>
    </source>
</evidence>
<evidence type="ECO:0000256" key="2">
    <source>
        <dbReference type="ARBA" id="ARBA00022598"/>
    </source>
</evidence>
<dbReference type="Pfam" id="PF00501">
    <property type="entry name" value="AMP-binding"/>
    <property type="match status" value="1"/>
</dbReference>
<dbReference type="InterPro" id="IPR000873">
    <property type="entry name" value="AMP-dep_synth/lig_dom"/>
</dbReference>
<accession>A0A6J4HXX3</accession>
<dbReference type="EMBL" id="CADCTI010000108">
    <property type="protein sequence ID" value="CAA9234765.1"/>
    <property type="molecule type" value="Genomic_DNA"/>
</dbReference>
<dbReference type="Gene3D" id="3.40.50.12780">
    <property type="entry name" value="N-terminal domain of ligase-like"/>
    <property type="match status" value="1"/>
</dbReference>
<dbReference type="Gene3D" id="3.30.300.30">
    <property type="match status" value="1"/>
</dbReference>
<feature type="domain" description="AMP-dependent synthetase/ligase" evidence="3">
    <location>
        <begin position="31"/>
        <end position="193"/>
    </location>
</feature>
<evidence type="ECO:0000256" key="1">
    <source>
        <dbReference type="ARBA" id="ARBA00006432"/>
    </source>
</evidence>
<proteinExistence type="inferred from homology"/>
<dbReference type="PANTHER" id="PTHR43201:SF5">
    <property type="entry name" value="MEDIUM-CHAIN ACYL-COA LIGASE ACSF2, MITOCHONDRIAL"/>
    <property type="match status" value="1"/>
</dbReference>
<name>A0A6J4HXX3_9ACTN</name>
<dbReference type="EC" id="6.2.1.3" evidence="4"/>
<dbReference type="InterPro" id="IPR042099">
    <property type="entry name" value="ANL_N_sf"/>
</dbReference>
<reference evidence="4" key="1">
    <citation type="submission" date="2020-02" db="EMBL/GenBank/DDBJ databases">
        <authorList>
            <person name="Meier V. D."/>
        </authorList>
    </citation>
    <scope>NUCLEOTIDE SEQUENCE</scope>
    <source>
        <strain evidence="4">AVDCRST_MAG57</strain>
    </source>
</reference>
<comment type="similarity">
    <text evidence="1">Belongs to the ATP-dependent AMP-binding enzyme family.</text>
</comment>
<gene>
    <name evidence="4" type="ORF">AVDCRST_MAG57-1218</name>
</gene>
<dbReference type="AlphaFoldDB" id="A0A6J4HXX3"/>
<dbReference type="SUPFAM" id="SSF56801">
    <property type="entry name" value="Acetyl-CoA synthetase-like"/>
    <property type="match status" value="1"/>
</dbReference>
<dbReference type="InterPro" id="IPR045851">
    <property type="entry name" value="AMP-bd_C_sf"/>
</dbReference>
<sequence>MSAVRDVAAAADPVAAVLEAHDRGELIALRTSGTTQEPRSVIRTTGSWIESFPHVSRLAVLDRSARVWVPGRLAATMNLFAAVHARYVGATVVDSPAEGTHAHLTPALLRAALQDGTDLSGVHVVVAGDRLPRGLADRALAAGALVSHYYGAAELSFVGWGTHDGDLRPFPGVEVQVRDGVLWVRSPYLSRGYDRADGPFTVADDGFASVGDRGSLTDGVLSVAGRGDDVVLTGGATVLVADVEQGLRRAGVSDVVVVGVPHPRLGQIVAAVVTDAAAVPGARAAARLALTSAQRPRAWFHLPQVPVTSSGKVDRAAVALLAGEGRLSRAREDGS</sequence>
<organism evidence="4">
    <name type="scientific">uncultured Blastococcus sp</name>
    <dbReference type="NCBI Taxonomy" id="217144"/>
    <lineage>
        <taxon>Bacteria</taxon>
        <taxon>Bacillati</taxon>
        <taxon>Actinomycetota</taxon>
        <taxon>Actinomycetes</taxon>
        <taxon>Geodermatophilales</taxon>
        <taxon>Geodermatophilaceae</taxon>
        <taxon>Blastococcus</taxon>
        <taxon>environmental samples</taxon>
    </lineage>
</organism>
<keyword evidence="2 4" id="KW-0436">Ligase</keyword>